<dbReference type="EMBL" id="JARKIB010000213">
    <property type="protein sequence ID" value="KAJ7723141.1"/>
    <property type="molecule type" value="Genomic_DNA"/>
</dbReference>
<feature type="compositionally biased region" description="Low complexity" evidence="1">
    <location>
        <begin position="1127"/>
        <end position="1137"/>
    </location>
</feature>
<comment type="caution">
    <text evidence="2">The sequence shown here is derived from an EMBL/GenBank/DDBJ whole genome shotgun (WGS) entry which is preliminary data.</text>
</comment>
<evidence type="ECO:0000256" key="1">
    <source>
        <dbReference type="SAM" id="MobiDB-lite"/>
    </source>
</evidence>
<feature type="region of interest" description="Disordered" evidence="1">
    <location>
        <begin position="1256"/>
        <end position="1320"/>
    </location>
</feature>
<organism evidence="2 3">
    <name type="scientific">Mycena metata</name>
    <dbReference type="NCBI Taxonomy" id="1033252"/>
    <lineage>
        <taxon>Eukaryota</taxon>
        <taxon>Fungi</taxon>
        <taxon>Dikarya</taxon>
        <taxon>Basidiomycota</taxon>
        <taxon>Agaricomycotina</taxon>
        <taxon>Agaricomycetes</taxon>
        <taxon>Agaricomycetidae</taxon>
        <taxon>Agaricales</taxon>
        <taxon>Marasmiineae</taxon>
        <taxon>Mycenaceae</taxon>
        <taxon>Mycena</taxon>
    </lineage>
</organism>
<feature type="region of interest" description="Disordered" evidence="1">
    <location>
        <begin position="691"/>
        <end position="725"/>
    </location>
</feature>
<feature type="compositionally biased region" description="Polar residues" evidence="1">
    <location>
        <begin position="899"/>
        <end position="908"/>
    </location>
</feature>
<keyword evidence="3" id="KW-1185">Reference proteome</keyword>
<reference evidence="2" key="1">
    <citation type="submission" date="2023-03" db="EMBL/GenBank/DDBJ databases">
        <title>Massive genome expansion in bonnet fungi (Mycena s.s.) driven by repeated elements and novel gene families across ecological guilds.</title>
        <authorList>
            <consortium name="Lawrence Berkeley National Laboratory"/>
            <person name="Harder C.B."/>
            <person name="Miyauchi S."/>
            <person name="Viragh M."/>
            <person name="Kuo A."/>
            <person name="Thoen E."/>
            <person name="Andreopoulos B."/>
            <person name="Lu D."/>
            <person name="Skrede I."/>
            <person name="Drula E."/>
            <person name="Henrissat B."/>
            <person name="Morin E."/>
            <person name="Kohler A."/>
            <person name="Barry K."/>
            <person name="LaButti K."/>
            <person name="Morin E."/>
            <person name="Salamov A."/>
            <person name="Lipzen A."/>
            <person name="Mereny Z."/>
            <person name="Hegedus B."/>
            <person name="Baldrian P."/>
            <person name="Stursova M."/>
            <person name="Weitz H."/>
            <person name="Taylor A."/>
            <person name="Grigoriev I.V."/>
            <person name="Nagy L.G."/>
            <person name="Martin F."/>
            <person name="Kauserud H."/>
        </authorList>
    </citation>
    <scope>NUCLEOTIDE SEQUENCE</scope>
    <source>
        <strain evidence="2">CBHHK182m</strain>
    </source>
</reference>
<feature type="compositionally biased region" description="Basic and acidic residues" evidence="1">
    <location>
        <begin position="1308"/>
        <end position="1318"/>
    </location>
</feature>
<feature type="region of interest" description="Disordered" evidence="1">
    <location>
        <begin position="158"/>
        <end position="182"/>
    </location>
</feature>
<proteinExistence type="predicted"/>
<feature type="region of interest" description="Disordered" evidence="1">
    <location>
        <begin position="1041"/>
        <end position="1075"/>
    </location>
</feature>
<evidence type="ECO:0000313" key="3">
    <source>
        <dbReference type="Proteomes" id="UP001215598"/>
    </source>
</evidence>
<feature type="compositionally biased region" description="Basic and acidic residues" evidence="1">
    <location>
        <begin position="1191"/>
        <end position="1201"/>
    </location>
</feature>
<name>A0AAD7HMC8_9AGAR</name>
<gene>
    <name evidence="2" type="ORF">B0H16DRAFT_1699065</name>
</gene>
<feature type="compositionally biased region" description="Pro residues" evidence="1">
    <location>
        <begin position="1138"/>
        <end position="1148"/>
    </location>
</feature>
<feature type="compositionally biased region" description="Basic and acidic residues" evidence="1">
    <location>
        <begin position="1220"/>
        <end position="1232"/>
    </location>
</feature>
<dbReference type="Proteomes" id="UP001215598">
    <property type="component" value="Unassembled WGS sequence"/>
</dbReference>
<feature type="region of interest" description="Disordered" evidence="1">
    <location>
        <begin position="200"/>
        <end position="224"/>
    </location>
</feature>
<protein>
    <submittedName>
        <fullName evidence="2">Uncharacterized protein</fullName>
    </submittedName>
</protein>
<evidence type="ECO:0000313" key="2">
    <source>
        <dbReference type="EMBL" id="KAJ7723141.1"/>
    </source>
</evidence>
<feature type="compositionally biased region" description="Polar residues" evidence="1">
    <location>
        <begin position="16"/>
        <end position="27"/>
    </location>
</feature>
<accession>A0AAD7HMC8</accession>
<feature type="compositionally biased region" description="Polar residues" evidence="1">
    <location>
        <begin position="172"/>
        <end position="182"/>
    </location>
</feature>
<feature type="region of interest" description="Disordered" evidence="1">
    <location>
        <begin position="1111"/>
        <end position="1161"/>
    </location>
</feature>
<feature type="compositionally biased region" description="Basic and acidic residues" evidence="1">
    <location>
        <begin position="1290"/>
        <end position="1300"/>
    </location>
</feature>
<feature type="compositionally biased region" description="Basic and acidic residues" evidence="1">
    <location>
        <begin position="692"/>
        <end position="719"/>
    </location>
</feature>
<feature type="region of interest" description="Disordered" evidence="1">
    <location>
        <begin position="877"/>
        <end position="965"/>
    </location>
</feature>
<feature type="region of interest" description="Disordered" evidence="1">
    <location>
        <begin position="982"/>
        <end position="1027"/>
    </location>
</feature>
<feature type="compositionally biased region" description="Basic and acidic residues" evidence="1">
    <location>
        <begin position="924"/>
        <end position="940"/>
    </location>
</feature>
<sequence>MEQKPQLPGSHAMTGLNESLPAQSTGKSAGLGQFQPDISVVISQDKGSPAAESNEPISTAVLVKLEIQLEDIESLEAELPNGGAISSVHSPHSALAWVETHYDDILLKSMRTRGLGGPITAMLSPETVLDDWVLAAAKLLSNTSNLIVIIRPLSDDPSPKWLEAEEDGSWDTADSSQDINSAAPNTEDALEMFEDAIDSESGVDARSVDSRNSSTDSDPEDLDLGTGVFRLRGGASTSDGRYIPWLSPMHNLDIHLTIQTSSGVPHNVKILSKIQSAMGTDTRLFRGQSYQLFLKRRQYFQIGHTAVLGFMSMDSISPDARIYPVMVLSALITQTKTVNTETRLKAFTATVKAGPSPTGEITPKWIVECEPGHEFKNKDDYYEELNFSYMSTSDKTLGQNPLKVEFSAGINVGDRNNTRNTDLPPVAFITRNQTMLWLSNGSLKSKGIGIIILTSAYISEIQTLDELYLVEYPTVQLNRDSTISMTLLILSAFYLCETEIPPTDRAFPTQPGNPLALSIGILPDRAEPGFLKQILNRVTKSPRVHKGGPLAADIETLPLYEFTSRGWDATRNEWRMPIYPSLSHCLRQAVKNSTLRTWNLKVVGLDLDTITKGKQRNPGQIVQPMDKDKDVNTTLEEPKAALPFVGSSDKVDLVHDEFGKLWLDLDGKVMCARNCKGIHLRLSSNAMFKPKSRLEPLADGKQNTEEKQNKIKTRSDTPKTRHPSSSQLVIFDAHHIEKRKANSTMKGLPEKETFMCTHTSSEEDASTAAVKREGKKCWSMHRTRWRKSLPHPPPLRLVPVAKHTIGVASPPCGRSTHSRKPPSTSTITIGGAEMCSARELVPIPVCIPIVRCTSPAHHTRPRRDKAPAVQALHVPRNRAGRNHPARKNDPIPVPLDARMTSSRQTSPPQVRKTPLQVRQGMENAKSRTERKIRVDEESRAQVRASEGVGGTRSRRMQEGKGKRQHHVLLARRPRHYIARRRGDHKTRPATTSTSELGARLIKKRSTRTTPKVASTVDAPSPHIPHPALEEYPRVHIDRLFRHTPPRHGPRSPLPRAKAKAKKSSRTPYAPTPVLAHTAPPTPLLHRASTLVGIQAFPAHVAVPFDVLEGSSASGNREGRSAPPAHPSTPSAPTSTPLIPSPSSHPPPLAQKKSPNPLTSSPIKNLVSIITVLLARARRTSSSEETTSGGEGVKRNGRDSARARSRGGGHACQSAQTRVGKGSEEGEGEKEGGGSDGNAGTRTCVKLGRAARRYRREMPTPTRPRATQVGRKDGVPAGVRAPPRHRRLGVRKQDGNGHECNADEGGVEGGREAQGKWGEESAECDVDAGGRKRRCITALTRTGRRMKLHTNATQGGEGRG</sequence>
<feature type="compositionally biased region" description="Polar residues" evidence="1">
    <location>
        <begin position="1152"/>
        <end position="1161"/>
    </location>
</feature>
<feature type="region of interest" description="Disordered" evidence="1">
    <location>
        <begin position="1177"/>
        <end position="1242"/>
    </location>
</feature>
<feature type="region of interest" description="Disordered" evidence="1">
    <location>
        <begin position="1"/>
        <end position="31"/>
    </location>
</feature>